<dbReference type="Proteomes" id="UP001290455">
    <property type="component" value="Unassembled WGS sequence"/>
</dbReference>
<evidence type="ECO:0000313" key="1">
    <source>
        <dbReference type="EMBL" id="MDZ5473345.1"/>
    </source>
</evidence>
<name>A0ABU5J1Q3_9BACI</name>
<accession>A0ABU5J1Q3</accession>
<evidence type="ECO:0000313" key="2">
    <source>
        <dbReference type="Proteomes" id="UP001290455"/>
    </source>
</evidence>
<sequence>MKWQEVRELFPNQFVLVSILNYHEEENKKIIDEVAAIRSIPEENVNKEFLM</sequence>
<proteinExistence type="predicted"/>
<keyword evidence="2" id="KW-1185">Reference proteome</keyword>
<dbReference type="EMBL" id="JAXOFX010000012">
    <property type="protein sequence ID" value="MDZ5473345.1"/>
    <property type="molecule type" value="Genomic_DNA"/>
</dbReference>
<comment type="caution">
    <text evidence="1">The sequence shown here is derived from an EMBL/GenBank/DDBJ whole genome shotgun (WGS) entry which is preliminary data.</text>
</comment>
<reference evidence="1 2" key="1">
    <citation type="submission" date="2023-11" db="EMBL/GenBank/DDBJ databases">
        <title>Bacillus jintuensis, isolated from a mudflat on the Beibu Gulf coast.</title>
        <authorList>
            <person name="Li M."/>
        </authorList>
    </citation>
    <scope>NUCLEOTIDE SEQUENCE [LARGE SCALE GENOMIC DNA]</scope>
    <source>
        <strain evidence="1 2">31A1R</strain>
    </source>
</reference>
<organism evidence="1 2">
    <name type="scientific">Robertmurraya mangrovi</name>
    <dbReference type="NCBI Taxonomy" id="3098077"/>
    <lineage>
        <taxon>Bacteria</taxon>
        <taxon>Bacillati</taxon>
        <taxon>Bacillota</taxon>
        <taxon>Bacilli</taxon>
        <taxon>Bacillales</taxon>
        <taxon>Bacillaceae</taxon>
        <taxon>Robertmurraya</taxon>
    </lineage>
</organism>
<protein>
    <submittedName>
        <fullName evidence="1">Uncharacterized protein</fullName>
    </submittedName>
</protein>
<gene>
    <name evidence="1" type="ORF">SM124_16625</name>
</gene>
<dbReference type="RefSeq" id="WP_322447636.1">
    <property type="nucleotide sequence ID" value="NZ_JAXOFX010000012.1"/>
</dbReference>